<evidence type="ECO:0000256" key="9">
    <source>
        <dbReference type="SAM" id="MobiDB-lite"/>
    </source>
</evidence>
<dbReference type="OrthoDB" id="422827at2759"/>
<evidence type="ECO:0000313" key="14">
    <source>
        <dbReference type="WBParaSite" id="SBAD_0000459501-mRNA-1"/>
    </source>
</evidence>
<feature type="transmembrane region" description="Helical" evidence="10">
    <location>
        <begin position="225"/>
        <end position="243"/>
    </location>
</feature>
<accession>A0A183ILA9</accession>
<organism evidence="14">
    <name type="scientific">Soboliphyme baturini</name>
    <dbReference type="NCBI Taxonomy" id="241478"/>
    <lineage>
        <taxon>Eukaryota</taxon>
        <taxon>Metazoa</taxon>
        <taxon>Ecdysozoa</taxon>
        <taxon>Nematoda</taxon>
        <taxon>Enoplea</taxon>
        <taxon>Dorylaimia</taxon>
        <taxon>Dioctophymatida</taxon>
        <taxon>Dioctophymatoidea</taxon>
        <taxon>Soboliphymatidae</taxon>
        <taxon>Soboliphyme</taxon>
    </lineage>
</organism>
<evidence type="ECO:0000256" key="8">
    <source>
        <dbReference type="ARBA" id="ARBA00023136"/>
    </source>
</evidence>
<keyword evidence="4 10" id="KW-0812">Transmembrane</keyword>
<dbReference type="GO" id="GO:0000139">
    <property type="term" value="C:Golgi membrane"/>
    <property type="evidence" value="ECO:0007669"/>
    <property type="project" value="TreeGrafter"/>
</dbReference>
<dbReference type="PANTHER" id="PTHR21290">
    <property type="entry name" value="SPHINGOMYELIN SYNTHETASE"/>
    <property type="match status" value="1"/>
</dbReference>
<evidence type="ECO:0000256" key="10">
    <source>
        <dbReference type="SAM" id="Phobius"/>
    </source>
</evidence>
<keyword evidence="5" id="KW-0746">Sphingolipid metabolism</keyword>
<feature type="transmembrane region" description="Helical" evidence="10">
    <location>
        <begin position="129"/>
        <end position="150"/>
    </location>
</feature>
<keyword evidence="13" id="KW-1185">Reference proteome</keyword>
<dbReference type="InterPro" id="IPR025749">
    <property type="entry name" value="Sphingomyelin_synth-like_dom"/>
</dbReference>
<feature type="transmembrane region" description="Helical" evidence="10">
    <location>
        <begin position="199"/>
        <end position="218"/>
    </location>
</feature>
<evidence type="ECO:0000259" key="11">
    <source>
        <dbReference type="Pfam" id="PF14360"/>
    </source>
</evidence>
<dbReference type="GO" id="GO:0005789">
    <property type="term" value="C:endoplasmic reticulum membrane"/>
    <property type="evidence" value="ECO:0007669"/>
    <property type="project" value="TreeGrafter"/>
</dbReference>
<dbReference type="GO" id="GO:0033188">
    <property type="term" value="F:sphingomyelin synthase activity"/>
    <property type="evidence" value="ECO:0007669"/>
    <property type="project" value="TreeGrafter"/>
</dbReference>
<name>A0A183ILA9_9BILA</name>
<feature type="domain" description="Sphingomyelin synthase-like" evidence="11">
    <location>
        <begin position="195"/>
        <end position="267"/>
    </location>
</feature>
<keyword evidence="6 10" id="KW-1133">Transmembrane helix</keyword>
<keyword evidence="8 10" id="KW-0472">Membrane</keyword>
<evidence type="ECO:0000256" key="5">
    <source>
        <dbReference type="ARBA" id="ARBA00022919"/>
    </source>
</evidence>
<keyword evidence="3" id="KW-0808">Transferase</keyword>
<evidence type="ECO:0000256" key="2">
    <source>
        <dbReference type="ARBA" id="ARBA00005441"/>
    </source>
</evidence>
<reference evidence="12" key="2">
    <citation type="submission" date="2018-11" db="EMBL/GenBank/DDBJ databases">
        <authorList>
            <consortium name="Pathogen Informatics"/>
        </authorList>
    </citation>
    <scope>NUCLEOTIDE SEQUENCE [LARGE SCALE GENOMIC DNA]</scope>
</reference>
<evidence type="ECO:0000256" key="1">
    <source>
        <dbReference type="ARBA" id="ARBA00004141"/>
    </source>
</evidence>
<dbReference type="WBParaSite" id="SBAD_0000459501-mRNA-1">
    <property type="protein sequence ID" value="SBAD_0000459501-mRNA-1"/>
    <property type="gene ID" value="SBAD_0000459501"/>
</dbReference>
<evidence type="ECO:0000256" key="3">
    <source>
        <dbReference type="ARBA" id="ARBA00022679"/>
    </source>
</evidence>
<dbReference type="EMBL" id="UZAM01008301">
    <property type="protein sequence ID" value="VDP04271.1"/>
    <property type="molecule type" value="Genomic_DNA"/>
</dbReference>
<dbReference type="AlphaFoldDB" id="A0A183ILA9"/>
<evidence type="ECO:0000256" key="7">
    <source>
        <dbReference type="ARBA" id="ARBA00023098"/>
    </source>
</evidence>
<feature type="region of interest" description="Disordered" evidence="9">
    <location>
        <begin position="1"/>
        <end position="41"/>
    </location>
</feature>
<protein>
    <submittedName>
        <fullName evidence="14">PAP2_C domain-containing protein</fullName>
    </submittedName>
</protein>
<dbReference type="GO" id="GO:0046513">
    <property type="term" value="P:ceramide biosynthetic process"/>
    <property type="evidence" value="ECO:0007669"/>
    <property type="project" value="TreeGrafter"/>
</dbReference>
<comment type="similarity">
    <text evidence="2">Belongs to the sphingomyelin synthase family.</text>
</comment>
<reference evidence="14" key="1">
    <citation type="submission" date="2016-06" db="UniProtKB">
        <authorList>
            <consortium name="WormBaseParasite"/>
        </authorList>
    </citation>
    <scope>IDENTIFICATION</scope>
</reference>
<evidence type="ECO:0000256" key="6">
    <source>
        <dbReference type="ARBA" id="ARBA00022989"/>
    </source>
</evidence>
<gene>
    <name evidence="12" type="ORF">SBAD_LOCUS4405</name>
</gene>
<dbReference type="PANTHER" id="PTHR21290:SF23">
    <property type="entry name" value="PHOSPHATIDYLCHOLINE:CERAMIDE CHOLINEPHOSPHOTRANSFERASE 2"/>
    <property type="match status" value="1"/>
</dbReference>
<dbReference type="GO" id="GO:0047493">
    <property type="term" value="F:ceramide cholinephosphotransferase activity"/>
    <property type="evidence" value="ECO:0007669"/>
    <property type="project" value="TreeGrafter"/>
</dbReference>
<proteinExistence type="inferred from homology"/>
<keyword evidence="7" id="KW-0443">Lipid metabolism</keyword>
<evidence type="ECO:0000256" key="4">
    <source>
        <dbReference type="ARBA" id="ARBA00022692"/>
    </source>
</evidence>
<dbReference type="InterPro" id="IPR045221">
    <property type="entry name" value="Sphingomyelin_synth-like"/>
</dbReference>
<evidence type="ECO:0000313" key="13">
    <source>
        <dbReference type="Proteomes" id="UP000270296"/>
    </source>
</evidence>
<sequence length="346" mass="39261">MVDYKVTALPGPKSLPSDEQEDYLRTDSPLDESTPLRPTAYPAEPGKTAIAIVLLIVSVISNGLVVAHIHQVATANLNDTSPLNDLVFDLVPQQLWAWTVADVLVAVCSAVAFLLILFHAHWSIVLRRFALLVSVLYLLRALFLLCTYLPPPFPDAVDRCLPPIVISEQPLEYIRRAFSLVVTVGISSDCSRILCGDTIYSGHTMVYCMVCLNAWYYCPQPLRPYVPVGMTVAVVFGLIAVVISRQHYTIDVVIAIFVTFVIFYGYHHWTYCKRELPERKNLRIMRPLYIVFLFFELQVPSGQLPRDMSWPFRRPKLLVRFFDRLSHRYSRPGDGVCDNPNAVHYC</sequence>
<dbReference type="Proteomes" id="UP000270296">
    <property type="component" value="Unassembled WGS sequence"/>
</dbReference>
<comment type="subcellular location">
    <subcellularLocation>
        <location evidence="1">Membrane</location>
        <topology evidence="1">Multi-pass membrane protein</topology>
    </subcellularLocation>
</comment>
<feature type="transmembrane region" description="Helical" evidence="10">
    <location>
        <begin position="95"/>
        <end position="117"/>
    </location>
</feature>
<evidence type="ECO:0000313" key="12">
    <source>
        <dbReference type="EMBL" id="VDP04271.1"/>
    </source>
</evidence>
<dbReference type="GO" id="GO:0006686">
    <property type="term" value="P:sphingomyelin biosynthetic process"/>
    <property type="evidence" value="ECO:0007669"/>
    <property type="project" value="TreeGrafter"/>
</dbReference>
<dbReference type="GO" id="GO:0005886">
    <property type="term" value="C:plasma membrane"/>
    <property type="evidence" value="ECO:0007669"/>
    <property type="project" value="TreeGrafter"/>
</dbReference>
<feature type="transmembrane region" description="Helical" evidence="10">
    <location>
        <begin position="49"/>
        <end position="69"/>
    </location>
</feature>
<dbReference type="Pfam" id="PF14360">
    <property type="entry name" value="PAP2_C"/>
    <property type="match status" value="1"/>
</dbReference>
<feature type="transmembrane region" description="Helical" evidence="10">
    <location>
        <begin position="249"/>
        <end position="266"/>
    </location>
</feature>